<dbReference type="PANTHER" id="PTHR30011:SF16">
    <property type="entry name" value="C2H2 FINGER DOMAIN TRANSCRIPTION FACTOR (EUROFUNG)-RELATED"/>
    <property type="match status" value="1"/>
</dbReference>
<dbReference type="EMBL" id="RBKS01000001">
    <property type="protein sequence ID" value="RKR73432.1"/>
    <property type="molecule type" value="Genomic_DNA"/>
</dbReference>
<evidence type="ECO:0000313" key="8">
    <source>
        <dbReference type="EMBL" id="RKR73432.1"/>
    </source>
</evidence>
<proteinExistence type="inferred from homology"/>
<name>A0A495IBY0_9MICO</name>
<evidence type="ECO:0000256" key="5">
    <source>
        <dbReference type="ARBA" id="ARBA00033748"/>
    </source>
</evidence>
<feature type="binding site" evidence="6">
    <location>
        <position position="156"/>
    </location>
    <ligand>
        <name>FMN</name>
        <dbReference type="ChEBI" id="CHEBI:58210"/>
    </ligand>
</feature>
<dbReference type="SUPFAM" id="SSF51679">
    <property type="entry name" value="Bacterial luciferase-like"/>
    <property type="match status" value="1"/>
</dbReference>
<dbReference type="PANTHER" id="PTHR30011">
    <property type="entry name" value="ALKANESULFONATE MONOOXYGENASE-RELATED"/>
    <property type="match status" value="1"/>
</dbReference>
<keyword evidence="2 6" id="KW-0288">FMN</keyword>
<evidence type="ECO:0000259" key="7">
    <source>
        <dbReference type="Pfam" id="PF00296"/>
    </source>
</evidence>
<comment type="caution">
    <text evidence="8">The sequence shown here is derived from an EMBL/GenBank/DDBJ whole genome shotgun (WGS) entry which is preliminary data.</text>
</comment>
<dbReference type="RefSeq" id="WP_211331648.1">
    <property type="nucleotide sequence ID" value="NZ_RBKS01000001.1"/>
</dbReference>
<dbReference type="Proteomes" id="UP000280008">
    <property type="component" value="Unassembled WGS sequence"/>
</dbReference>
<dbReference type="InterPro" id="IPR016215">
    <property type="entry name" value="NTA_MOA"/>
</dbReference>
<reference evidence="8 9" key="1">
    <citation type="submission" date="2018-10" db="EMBL/GenBank/DDBJ databases">
        <title>Sequencing the genomes of 1000 actinobacteria strains.</title>
        <authorList>
            <person name="Klenk H.-P."/>
        </authorList>
    </citation>
    <scope>NUCLEOTIDE SEQUENCE [LARGE SCALE GENOMIC DNA]</scope>
    <source>
        <strain evidence="8 9">DSM 17894</strain>
    </source>
</reference>
<feature type="binding site" evidence="6">
    <location>
        <position position="152"/>
    </location>
    <ligand>
        <name>FMN</name>
        <dbReference type="ChEBI" id="CHEBI:58210"/>
    </ligand>
</feature>
<evidence type="ECO:0000256" key="3">
    <source>
        <dbReference type="ARBA" id="ARBA00023002"/>
    </source>
</evidence>
<evidence type="ECO:0000256" key="4">
    <source>
        <dbReference type="ARBA" id="ARBA00023033"/>
    </source>
</evidence>
<feature type="binding site" evidence="6">
    <location>
        <position position="56"/>
    </location>
    <ligand>
        <name>FMN</name>
        <dbReference type="ChEBI" id="CHEBI:58210"/>
    </ligand>
</feature>
<dbReference type="GO" id="GO:0004497">
    <property type="term" value="F:monooxygenase activity"/>
    <property type="evidence" value="ECO:0007669"/>
    <property type="project" value="UniProtKB-KW"/>
</dbReference>
<feature type="binding site" evidence="6">
    <location>
        <position position="102"/>
    </location>
    <ligand>
        <name>FMN</name>
        <dbReference type="ChEBI" id="CHEBI:58210"/>
    </ligand>
</feature>
<gene>
    <name evidence="8" type="ORF">C8E83_0525</name>
</gene>
<dbReference type="Pfam" id="PF00296">
    <property type="entry name" value="Bac_luciferase"/>
    <property type="match status" value="1"/>
</dbReference>
<sequence length="436" mass="49435">MFQLGWFGNLTAPEWTASPTSPYVTDDATNWMDGRFYIDQARNLERAGFDFLMLEDSLMVPDMYRGNSEMALKHARYAPKLDPVVAASMLAYATEHIGIICTASTTFYNPFQLARQFATLDHLTRGRIGWNMVTSSEDRAAQNFGMDKLPEHDLRYEMADEFKRAAEALWDSWDEDAITASPETGYYADYTKVHRADFEGRFYKTRGPLNVPRSPQHYPVYCQAGGSPKGRDFAAKHTDLILNIPNGPEEMKAFRDDIRKRAEGFGRNPDDIKIFFVILPLIGETEEHAREIQDEWNGRKETNFEINMSHFEATQEIDMSVFDPDKPLPADVTTNGHQSTLENTKRAWGDKTIREAASGGRISSLPLVGTAETVADEMEAVMEYVGGDGFLIYNQPMSRHYISTITDALSPALRRRGLIRSGFKHQLLRDNLRDPA</sequence>
<dbReference type="Gene3D" id="3.20.20.30">
    <property type="entry name" value="Luciferase-like domain"/>
    <property type="match status" value="1"/>
</dbReference>
<evidence type="ECO:0000313" key="9">
    <source>
        <dbReference type="Proteomes" id="UP000280008"/>
    </source>
</evidence>
<evidence type="ECO:0000256" key="6">
    <source>
        <dbReference type="PIRSR" id="PIRSR000337-1"/>
    </source>
</evidence>
<feature type="domain" description="Luciferase-like" evidence="7">
    <location>
        <begin position="32"/>
        <end position="387"/>
    </location>
</feature>
<keyword evidence="4 8" id="KW-0503">Monooxygenase</keyword>
<feature type="binding site" evidence="6">
    <location>
        <position position="227"/>
    </location>
    <ligand>
        <name>FMN</name>
        <dbReference type="ChEBI" id="CHEBI:58210"/>
    </ligand>
</feature>
<dbReference type="InterPro" id="IPR036661">
    <property type="entry name" value="Luciferase-like_sf"/>
</dbReference>
<keyword evidence="1 6" id="KW-0285">Flavoprotein</keyword>
<accession>A0A495IBY0</accession>
<comment type="similarity">
    <text evidence="5">Belongs to the NtaA/SnaA/DszA monooxygenase family.</text>
</comment>
<evidence type="ECO:0000256" key="1">
    <source>
        <dbReference type="ARBA" id="ARBA00022630"/>
    </source>
</evidence>
<evidence type="ECO:0000256" key="2">
    <source>
        <dbReference type="ARBA" id="ARBA00022643"/>
    </source>
</evidence>
<dbReference type="CDD" id="cd01095">
    <property type="entry name" value="Nitrilotriacetate_monoxgenase"/>
    <property type="match status" value="1"/>
</dbReference>
<dbReference type="PIRSF" id="PIRSF000337">
    <property type="entry name" value="NTA_MOA"/>
    <property type="match status" value="1"/>
</dbReference>
<keyword evidence="9" id="KW-1185">Reference proteome</keyword>
<dbReference type="GO" id="GO:0016705">
    <property type="term" value="F:oxidoreductase activity, acting on paired donors, with incorporation or reduction of molecular oxygen"/>
    <property type="evidence" value="ECO:0007669"/>
    <property type="project" value="InterPro"/>
</dbReference>
<dbReference type="AlphaFoldDB" id="A0A495IBY0"/>
<dbReference type="InterPro" id="IPR011251">
    <property type="entry name" value="Luciferase-like_dom"/>
</dbReference>
<protein>
    <submittedName>
        <fullName evidence="8">FMN-dependent oxidoreductase (Nitrilotriacetate monooxygenase family)</fullName>
    </submittedName>
</protein>
<dbReference type="InterPro" id="IPR051260">
    <property type="entry name" value="Diverse_substr_monoxygenases"/>
</dbReference>
<keyword evidence="3" id="KW-0560">Oxidoreductase</keyword>
<dbReference type="NCBIfam" id="TIGR03860">
    <property type="entry name" value="FMN_nitrolo"/>
    <property type="match status" value="1"/>
</dbReference>
<organism evidence="8 9">
    <name type="scientific">Frondihabitans australicus</name>
    <dbReference type="NCBI Taxonomy" id="386892"/>
    <lineage>
        <taxon>Bacteria</taxon>
        <taxon>Bacillati</taxon>
        <taxon>Actinomycetota</taxon>
        <taxon>Actinomycetes</taxon>
        <taxon>Micrococcales</taxon>
        <taxon>Microbacteriaceae</taxon>
        <taxon>Frondihabitans</taxon>
    </lineage>
</organism>